<evidence type="ECO:0000256" key="2">
    <source>
        <dbReference type="ARBA" id="ARBA00012513"/>
    </source>
</evidence>
<dbReference type="PROSITE" id="PS50011">
    <property type="entry name" value="PROTEIN_KINASE_DOM"/>
    <property type="match status" value="1"/>
</dbReference>
<dbReference type="SUPFAM" id="SSF56112">
    <property type="entry name" value="Protein kinase-like (PK-like)"/>
    <property type="match status" value="1"/>
</dbReference>
<feature type="region of interest" description="Disordered" evidence="14">
    <location>
        <begin position="548"/>
        <end position="632"/>
    </location>
</feature>
<evidence type="ECO:0000256" key="13">
    <source>
        <dbReference type="SAM" id="Coils"/>
    </source>
</evidence>
<keyword evidence="6" id="KW-0418">Kinase</keyword>
<dbReference type="GO" id="GO:0003677">
    <property type="term" value="F:DNA binding"/>
    <property type="evidence" value="ECO:0007669"/>
    <property type="project" value="UniProtKB-UniRule"/>
</dbReference>
<gene>
    <name evidence="17" type="ORF">D9757_004638</name>
</gene>
<feature type="domain" description="Protein kinase" evidence="15">
    <location>
        <begin position="814"/>
        <end position="1093"/>
    </location>
</feature>
<dbReference type="InterPro" id="IPR001356">
    <property type="entry name" value="HD"/>
</dbReference>
<dbReference type="InterPro" id="IPR050660">
    <property type="entry name" value="NEK_Ser/Thr_kinase"/>
</dbReference>
<comment type="similarity">
    <text evidence="1">Belongs to the protein kinase superfamily. NEK Ser/Thr protein kinase family. NIMA subfamily.</text>
</comment>
<evidence type="ECO:0000256" key="3">
    <source>
        <dbReference type="ARBA" id="ARBA00022527"/>
    </source>
</evidence>
<feature type="region of interest" description="Disordered" evidence="14">
    <location>
        <begin position="407"/>
        <end position="433"/>
    </location>
</feature>
<evidence type="ECO:0000313" key="18">
    <source>
        <dbReference type="Proteomes" id="UP000518752"/>
    </source>
</evidence>
<dbReference type="SMART" id="SM00389">
    <property type="entry name" value="HOX"/>
    <property type="match status" value="1"/>
</dbReference>
<dbReference type="InterPro" id="IPR017441">
    <property type="entry name" value="Protein_kinase_ATP_BS"/>
</dbReference>
<dbReference type="CDD" id="cd00086">
    <property type="entry name" value="homeodomain"/>
    <property type="match status" value="1"/>
</dbReference>
<name>A0A8H5HSR1_9AGAR</name>
<keyword evidence="4" id="KW-0808">Transferase</keyword>
<evidence type="ECO:0000313" key="17">
    <source>
        <dbReference type="EMBL" id="KAF5388541.1"/>
    </source>
</evidence>
<evidence type="ECO:0000256" key="8">
    <source>
        <dbReference type="ARBA" id="ARBA00047899"/>
    </source>
</evidence>
<dbReference type="GO" id="GO:0005524">
    <property type="term" value="F:ATP binding"/>
    <property type="evidence" value="ECO:0007669"/>
    <property type="project" value="UniProtKB-UniRule"/>
</dbReference>
<feature type="compositionally biased region" description="Low complexity" evidence="14">
    <location>
        <begin position="1426"/>
        <end position="1447"/>
    </location>
</feature>
<dbReference type="Pfam" id="PF00046">
    <property type="entry name" value="Homeodomain"/>
    <property type="match status" value="1"/>
</dbReference>
<evidence type="ECO:0000256" key="5">
    <source>
        <dbReference type="ARBA" id="ARBA00022741"/>
    </source>
</evidence>
<keyword evidence="13" id="KW-0175">Coiled coil</keyword>
<dbReference type="CDD" id="cd08217">
    <property type="entry name" value="STKc_Nek2"/>
    <property type="match status" value="1"/>
</dbReference>
<dbReference type="Gene3D" id="1.10.10.60">
    <property type="entry name" value="Homeodomain-like"/>
    <property type="match status" value="1"/>
</dbReference>
<feature type="compositionally biased region" description="Low complexity" evidence="14">
    <location>
        <begin position="1459"/>
        <end position="1487"/>
    </location>
</feature>
<feature type="region of interest" description="Disordered" evidence="14">
    <location>
        <begin position="1387"/>
        <end position="1558"/>
    </location>
</feature>
<dbReference type="PANTHER" id="PTHR43671">
    <property type="entry name" value="SERINE/THREONINE-PROTEIN KINASE NEK"/>
    <property type="match status" value="1"/>
</dbReference>
<evidence type="ECO:0000259" key="16">
    <source>
        <dbReference type="PROSITE" id="PS50071"/>
    </source>
</evidence>
<dbReference type="Proteomes" id="UP000518752">
    <property type="component" value="Unassembled WGS sequence"/>
</dbReference>
<keyword evidence="3" id="KW-0723">Serine/threonine-protein kinase</keyword>
<sequence length="1624" mass="178829">MYICRCFYITTIYAMSSQDLLQQLRELRQLSADSQARLKTLHEQRFGSIESPPVQVPSISPLQLTIPPAFHFEIQRYQMSSHGREELSVMLNRISHDYSQQFDSTSRQFAEIGQHPDLPKIIEKFRKELQHHFENKALSAILEQLAEFGRKYPSRLTPSPPLNSAPQSAVQFNKDYTPILETYFEYDAYPSARDQEIIAERSGMSKRQINVWGRRPPGSDAPSASVPFVAVADDAVEKQRMLDLFKNDLDSTKPTSTSGVGSGLTSDDPIRISGEELNPTDEAGIVISSVGGGVFAAEPIDVVEKIVREKERKIKDEEMKEERRKFLSLTIPRYLSTSSLFTQDPSYSSPDYLSPINPLNATVAPNGAPESTFPAPYTRPFQETRFRLDPNQHWSSRPTFSPPVWSRVAPDSSYSIPDPKVPKKATSSRPGVAKLSEAEKAAHQAKGEVLTRDWNIMLERLERYRWGLDSNEGSYSPPSASPDLSLPDAANPRSKSSSAAKDKSRIEHLRDLLGVCLDAATSAYTYVLPKAPFKALITTPALFTNDGTASFPQSKRQKQKKPAALGPKRQPRNAPSTSTPNLRHKSSHVSPNASRESTPDLQRQGSASSLSSSTGPATPSPQSLPLPQGFPEGFTAVSEFRKHGIDMPQYYDFDGNSTIPPAPGSSFSMVPSRAPPVDVVLTSFSASLAPPSSSPTVPTSPAQPARIQIQALDYAFGNPYSNPYSSNTTADMGIMPSGIDMINAFVSAGPIHTSSNVSHAYSGPARWGVSGFADVHSYLSLNMGLNPNIGLAYPTLPGGAFALSSMATYFLEQYEPLDIIGNGAFGIIRKVRRKTDGMIFARKELRFEKMQERDRKQIVAEVNILKDLHHDHIVKYHDRHVDKDAGILYILMEYCGGGDLSVIIQQAQKHNRPIPEDTVWSYFLQILLALQHCHHPNGHGRTGSSAGFESDGGERRNQILHRDLKPDNVFLDENNSVKLGDFGLSKALLQTNFANTYVGTPYYMSPEVMQEKAYDSKSDIWSLGCLIYELCAHKPPFHEARSHSELSILVRNGRIPPLPKGYSQALSGIIKAMLNLNPAMRPSASQLLQHERLELVLRMTETEKMFATVKVHKNTLLSREREIASREAVLVERECQLTALMTQKDGEIASLRQTITQRQYLQFSQQDLESAVREAISRREEELRVLVRQREEEVAAAISKREEEIIASVNKREAELNEAWAIMEEQIRQEVNERIKWVQEREADLAAEEERLDGIKLELEEKAKKWETKSVRGRRDKAPLEEVKNILESITKPTLLLPENRTPTAVGPTPYVKVRSSSPFPGLATPAARLPNKMTSMTPVSAMKGVVLTTTGEVLATPAPGDLAKLFVESPKVGLDFAKIFEPNSRTASAPLFKDPDEVEDSAEEAESPPPSPSYRKEKTRRHGNTTSSDRSVSPSKRSSSSTSTGSAPPPTRIRRPSIRSSAVAGPSVHPSISSSVSDPSKVTGPQQPKPLPLPHPHLHGHSNSLPNSGVSGSGGSISARPMHRTNSAPASAELVAEYNAADEENLPSPFLKRTERTAAAAARTGSIQKRHSNGNLLRVAAANATVRRTNGSGSMSALSEFGTGAARSSATSAKKLTRPWKGS</sequence>
<dbReference type="SMART" id="SM00220">
    <property type="entry name" value="S_TKc"/>
    <property type="match status" value="1"/>
</dbReference>
<feature type="compositionally biased region" description="Polar residues" evidence="14">
    <location>
        <begin position="588"/>
        <end position="603"/>
    </location>
</feature>
<evidence type="ECO:0000256" key="4">
    <source>
        <dbReference type="ARBA" id="ARBA00022679"/>
    </source>
</evidence>
<dbReference type="PROSITE" id="PS00107">
    <property type="entry name" value="PROTEIN_KINASE_ATP"/>
    <property type="match status" value="1"/>
</dbReference>
<comment type="catalytic activity">
    <reaction evidence="9">
        <text>L-seryl-[protein] + ATP = O-phospho-L-seryl-[protein] + ADP + H(+)</text>
        <dbReference type="Rhea" id="RHEA:17989"/>
        <dbReference type="Rhea" id="RHEA-COMP:9863"/>
        <dbReference type="Rhea" id="RHEA-COMP:11604"/>
        <dbReference type="ChEBI" id="CHEBI:15378"/>
        <dbReference type="ChEBI" id="CHEBI:29999"/>
        <dbReference type="ChEBI" id="CHEBI:30616"/>
        <dbReference type="ChEBI" id="CHEBI:83421"/>
        <dbReference type="ChEBI" id="CHEBI:456216"/>
        <dbReference type="EC" id="2.7.11.1"/>
    </reaction>
</comment>
<feature type="binding site" evidence="11">
    <location>
        <position position="843"/>
    </location>
    <ligand>
        <name>ATP</name>
        <dbReference type="ChEBI" id="CHEBI:30616"/>
    </ligand>
</feature>
<dbReference type="EC" id="2.7.11.1" evidence="2"/>
<feature type="domain" description="Homeobox" evidence="16">
    <location>
        <begin position="163"/>
        <end position="212"/>
    </location>
</feature>
<comment type="subcellular location">
    <subcellularLocation>
        <location evidence="10 12">Nucleus</location>
    </subcellularLocation>
</comment>
<feature type="region of interest" description="Disordered" evidence="14">
    <location>
        <begin position="249"/>
        <end position="269"/>
    </location>
</feature>
<dbReference type="OrthoDB" id="10250725at2759"/>
<keyword evidence="7 11" id="KW-0067">ATP-binding</keyword>
<keyword evidence="10 12" id="KW-0371">Homeobox</keyword>
<protein>
    <recommendedName>
        <fullName evidence="2">non-specific serine/threonine protein kinase</fullName>
        <ecNumber evidence="2">2.7.11.1</ecNumber>
    </recommendedName>
</protein>
<accession>A0A8H5HSR1</accession>
<evidence type="ECO:0000256" key="7">
    <source>
        <dbReference type="ARBA" id="ARBA00022840"/>
    </source>
</evidence>
<comment type="caution">
    <text evidence="17">The sequence shown here is derived from an EMBL/GenBank/DDBJ whole genome shotgun (WGS) entry which is preliminary data.</text>
</comment>
<evidence type="ECO:0000256" key="9">
    <source>
        <dbReference type="ARBA" id="ARBA00048679"/>
    </source>
</evidence>
<feature type="compositionally biased region" description="Low complexity" evidence="14">
    <location>
        <begin position="476"/>
        <end position="499"/>
    </location>
</feature>
<feature type="compositionally biased region" description="Low complexity" evidence="14">
    <location>
        <begin position="604"/>
        <end position="617"/>
    </location>
</feature>
<evidence type="ECO:0000256" key="1">
    <source>
        <dbReference type="ARBA" id="ARBA00010886"/>
    </source>
</evidence>
<keyword evidence="10 12" id="KW-0238">DNA-binding</keyword>
<feature type="compositionally biased region" description="Low complexity" evidence="14">
    <location>
        <begin position="255"/>
        <end position="266"/>
    </location>
</feature>
<dbReference type="SUPFAM" id="SSF46689">
    <property type="entry name" value="Homeodomain-like"/>
    <property type="match status" value="1"/>
</dbReference>
<organism evidence="17 18">
    <name type="scientific">Collybiopsis confluens</name>
    <dbReference type="NCBI Taxonomy" id="2823264"/>
    <lineage>
        <taxon>Eukaryota</taxon>
        <taxon>Fungi</taxon>
        <taxon>Dikarya</taxon>
        <taxon>Basidiomycota</taxon>
        <taxon>Agaricomycotina</taxon>
        <taxon>Agaricomycetes</taxon>
        <taxon>Agaricomycetidae</taxon>
        <taxon>Agaricales</taxon>
        <taxon>Marasmiineae</taxon>
        <taxon>Omphalotaceae</taxon>
        <taxon>Collybiopsis</taxon>
    </lineage>
</organism>
<dbReference type="InterPro" id="IPR000719">
    <property type="entry name" value="Prot_kinase_dom"/>
</dbReference>
<feature type="compositionally biased region" description="Acidic residues" evidence="14">
    <location>
        <begin position="1397"/>
        <end position="1407"/>
    </location>
</feature>
<feature type="compositionally biased region" description="Low complexity" evidence="14">
    <location>
        <begin position="1502"/>
        <end position="1511"/>
    </location>
</feature>
<evidence type="ECO:0000256" key="6">
    <source>
        <dbReference type="ARBA" id="ARBA00022777"/>
    </source>
</evidence>
<feature type="region of interest" description="Disordered" evidence="14">
    <location>
        <begin position="472"/>
        <end position="503"/>
    </location>
</feature>
<dbReference type="GO" id="GO:0005634">
    <property type="term" value="C:nucleus"/>
    <property type="evidence" value="ECO:0007669"/>
    <property type="project" value="UniProtKB-SubCell"/>
</dbReference>
<keyword evidence="18" id="KW-1185">Reference proteome</keyword>
<feature type="region of interest" description="Disordered" evidence="14">
    <location>
        <begin position="1590"/>
        <end position="1624"/>
    </location>
</feature>
<dbReference type="Gene3D" id="3.30.200.20">
    <property type="entry name" value="Phosphorylase Kinase, domain 1"/>
    <property type="match status" value="2"/>
</dbReference>
<feature type="DNA-binding region" description="Homeobox" evidence="10">
    <location>
        <begin position="165"/>
        <end position="213"/>
    </location>
</feature>
<dbReference type="PROSITE" id="PS50071">
    <property type="entry name" value="HOMEOBOX_2"/>
    <property type="match status" value="1"/>
</dbReference>
<dbReference type="PROSITE" id="PS00108">
    <property type="entry name" value="PROTEIN_KINASE_ST"/>
    <property type="match status" value="1"/>
</dbReference>
<evidence type="ECO:0000256" key="11">
    <source>
        <dbReference type="PROSITE-ProRule" id="PRU10141"/>
    </source>
</evidence>
<evidence type="ECO:0000256" key="12">
    <source>
        <dbReference type="RuleBase" id="RU000682"/>
    </source>
</evidence>
<dbReference type="Gene3D" id="1.10.510.10">
    <property type="entry name" value="Transferase(Phosphotransferase) domain 1"/>
    <property type="match status" value="1"/>
</dbReference>
<comment type="catalytic activity">
    <reaction evidence="8">
        <text>L-threonyl-[protein] + ATP = O-phospho-L-threonyl-[protein] + ADP + H(+)</text>
        <dbReference type="Rhea" id="RHEA:46608"/>
        <dbReference type="Rhea" id="RHEA-COMP:11060"/>
        <dbReference type="Rhea" id="RHEA-COMP:11605"/>
        <dbReference type="ChEBI" id="CHEBI:15378"/>
        <dbReference type="ChEBI" id="CHEBI:30013"/>
        <dbReference type="ChEBI" id="CHEBI:30616"/>
        <dbReference type="ChEBI" id="CHEBI:61977"/>
        <dbReference type="ChEBI" id="CHEBI:456216"/>
        <dbReference type="EC" id="2.7.11.1"/>
    </reaction>
</comment>
<proteinExistence type="inferred from homology"/>
<dbReference type="InterPro" id="IPR008271">
    <property type="entry name" value="Ser/Thr_kinase_AS"/>
</dbReference>
<dbReference type="GO" id="GO:0004674">
    <property type="term" value="F:protein serine/threonine kinase activity"/>
    <property type="evidence" value="ECO:0007669"/>
    <property type="project" value="UniProtKB-KW"/>
</dbReference>
<dbReference type="Pfam" id="PF00069">
    <property type="entry name" value="Pkinase"/>
    <property type="match status" value="1"/>
</dbReference>
<evidence type="ECO:0000259" key="15">
    <source>
        <dbReference type="PROSITE" id="PS50011"/>
    </source>
</evidence>
<evidence type="ECO:0000256" key="10">
    <source>
        <dbReference type="PROSITE-ProRule" id="PRU00108"/>
    </source>
</evidence>
<reference evidence="17 18" key="1">
    <citation type="journal article" date="2020" name="ISME J.">
        <title>Uncovering the hidden diversity of litter-decomposition mechanisms in mushroom-forming fungi.</title>
        <authorList>
            <person name="Floudas D."/>
            <person name="Bentzer J."/>
            <person name="Ahren D."/>
            <person name="Johansson T."/>
            <person name="Persson P."/>
            <person name="Tunlid A."/>
        </authorList>
    </citation>
    <scope>NUCLEOTIDE SEQUENCE [LARGE SCALE GENOMIC DNA]</scope>
    <source>
        <strain evidence="17 18">CBS 406.79</strain>
    </source>
</reference>
<dbReference type="InterPro" id="IPR009057">
    <property type="entry name" value="Homeodomain-like_sf"/>
</dbReference>
<dbReference type="InterPro" id="IPR011009">
    <property type="entry name" value="Kinase-like_dom_sf"/>
</dbReference>
<dbReference type="PANTHER" id="PTHR43671:SF98">
    <property type="entry name" value="SERINE_THREONINE-PROTEIN KINASE NEK11"/>
    <property type="match status" value="1"/>
</dbReference>
<keyword evidence="5 11" id="KW-0547">Nucleotide-binding</keyword>
<keyword evidence="10 12" id="KW-0539">Nucleus</keyword>
<evidence type="ECO:0000256" key="14">
    <source>
        <dbReference type="SAM" id="MobiDB-lite"/>
    </source>
</evidence>
<feature type="compositionally biased region" description="Low complexity" evidence="14">
    <location>
        <begin position="1603"/>
        <end position="1614"/>
    </location>
</feature>
<feature type="coiled-coil region" evidence="13">
    <location>
        <begin position="1238"/>
        <end position="1265"/>
    </location>
</feature>
<dbReference type="EMBL" id="JAACJN010000029">
    <property type="protein sequence ID" value="KAF5388541.1"/>
    <property type="molecule type" value="Genomic_DNA"/>
</dbReference>